<dbReference type="EMBL" id="JAAAIN010000002">
    <property type="protein sequence ID" value="KAG0323446.1"/>
    <property type="molecule type" value="Genomic_DNA"/>
</dbReference>
<keyword evidence="5" id="KW-1185">Reference proteome</keyword>
<evidence type="ECO:0000256" key="2">
    <source>
        <dbReference type="ARBA" id="ARBA00022840"/>
    </source>
</evidence>
<dbReference type="OrthoDB" id="10332098at2759"/>
<feature type="domain" description="Zeta toxin" evidence="3">
    <location>
        <begin position="241"/>
        <end position="333"/>
    </location>
</feature>
<keyword evidence="2" id="KW-0067">ATP-binding</keyword>
<evidence type="ECO:0000259" key="3">
    <source>
        <dbReference type="Pfam" id="PF06414"/>
    </source>
</evidence>
<dbReference type="GO" id="GO:0005524">
    <property type="term" value="F:ATP binding"/>
    <property type="evidence" value="ECO:0007669"/>
    <property type="project" value="UniProtKB-KW"/>
</dbReference>
<evidence type="ECO:0000313" key="5">
    <source>
        <dbReference type="Proteomes" id="UP000823405"/>
    </source>
</evidence>
<evidence type="ECO:0000256" key="1">
    <source>
        <dbReference type="ARBA" id="ARBA00022741"/>
    </source>
</evidence>
<dbReference type="Gene3D" id="3.40.50.300">
    <property type="entry name" value="P-loop containing nucleotide triphosphate hydrolases"/>
    <property type="match status" value="1"/>
</dbReference>
<evidence type="ECO:0000313" key="4">
    <source>
        <dbReference type="EMBL" id="KAG0323446.1"/>
    </source>
</evidence>
<dbReference type="Proteomes" id="UP000823405">
    <property type="component" value="Unassembled WGS sequence"/>
</dbReference>
<comment type="caution">
    <text evidence="4">The sequence shown here is derived from an EMBL/GenBank/DDBJ whole genome shotgun (WGS) entry which is preliminary data.</text>
</comment>
<accession>A0A9P6UX14</accession>
<name>A0A9P6UX14_9FUNG</name>
<protein>
    <recommendedName>
        <fullName evidence="3">Zeta toxin domain-containing protein</fullName>
    </recommendedName>
</protein>
<dbReference type="AlphaFoldDB" id="A0A9P6UX14"/>
<dbReference type="InterPro" id="IPR027417">
    <property type="entry name" value="P-loop_NTPase"/>
</dbReference>
<proteinExistence type="predicted"/>
<sequence>MRDQNFFTQAEIDQMLAEVYSEFSLFERNQGEEEEADGLARKAMGLSEQNRGYERMTVKLNALEASVRCAQIVPMPEVIAQDIQTQRGQITVLPGAMSHTSTLTAHRNRSGVKLENIPHWNFIAPDRRQVQEDTIRAAKAAPEKFINAYRNDARSFEGQYVNSDLFKEVFAAYAASRESRRRYNNPVHSTAAVLAAALFVENLQAPRESERTTVYFLTGSPGAGKTSMVLKTAELPKDAVMLFEGQMANFDVSRDKIQKVLDAGYQPKIIVVHARVEDAFDKTVQRYNEIGRGSSIHTISSIVGGLPDSLQQLHNLFGPSLSLDIVDVRDRANPVQWQGFENIDILRSEGNYESIKQRLQARVHQQREAGKISEGTCRQALSLSPRDWPRAGFGAAWKASKRVRQTGG</sequence>
<dbReference type="GO" id="GO:0016301">
    <property type="term" value="F:kinase activity"/>
    <property type="evidence" value="ECO:0007669"/>
    <property type="project" value="InterPro"/>
</dbReference>
<reference evidence="4" key="1">
    <citation type="journal article" date="2020" name="Fungal Divers.">
        <title>Resolving the Mortierellaceae phylogeny through synthesis of multi-gene phylogenetics and phylogenomics.</title>
        <authorList>
            <person name="Vandepol N."/>
            <person name="Liber J."/>
            <person name="Desiro A."/>
            <person name="Na H."/>
            <person name="Kennedy M."/>
            <person name="Barry K."/>
            <person name="Grigoriev I.V."/>
            <person name="Miller A.N."/>
            <person name="O'Donnell K."/>
            <person name="Stajich J.E."/>
            <person name="Bonito G."/>
        </authorList>
    </citation>
    <scope>NUCLEOTIDE SEQUENCE</scope>
    <source>
        <strain evidence="4">NVP60</strain>
    </source>
</reference>
<dbReference type="Pfam" id="PF06414">
    <property type="entry name" value="Zeta_toxin"/>
    <property type="match status" value="1"/>
</dbReference>
<gene>
    <name evidence="4" type="ORF">BGZ97_004077</name>
</gene>
<dbReference type="InterPro" id="IPR010488">
    <property type="entry name" value="Zeta_toxin_domain"/>
</dbReference>
<keyword evidence="1" id="KW-0547">Nucleotide-binding</keyword>
<organism evidence="4 5">
    <name type="scientific">Linnemannia gamsii</name>
    <dbReference type="NCBI Taxonomy" id="64522"/>
    <lineage>
        <taxon>Eukaryota</taxon>
        <taxon>Fungi</taxon>
        <taxon>Fungi incertae sedis</taxon>
        <taxon>Mucoromycota</taxon>
        <taxon>Mortierellomycotina</taxon>
        <taxon>Mortierellomycetes</taxon>
        <taxon>Mortierellales</taxon>
        <taxon>Mortierellaceae</taxon>
        <taxon>Linnemannia</taxon>
    </lineage>
</organism>